<gene>
    <name evidence="14" type="primary">gspD</name>
    <name evidence="14" type="ORF">LG219_06915</name>
</gene>
<comment type="caution">
    <text evidence="14">The sequence shown here is derived from an EMBL/GenBank/DDBJ whole genome shotgun (WGS) entry which is preliminary data.</text>
</comment>
<feature type="domain" description="LysM" evidence="13">
    <location>
        <begin position="715"/>
        <end position="759"/>
    </location>
</feature>
<dbReference type="Gene3D" id="3.30.1370.120">
    <property type="match status" value="3"/>
</dbReference>
<evidence type="ECO:0000256" key="1">
    <source>
        <dbReference type="ARBA" id="ARBA00004442"/>
    </source>
</evidence>
<name>A0ABS8BJW5_9NEIS</name>
<dbReference type="CDD" id="cd00118">
    <property type="entry name" value="LysM"/>
    <property type="match status" value="1"/>
</dbReference>
<evidence type="ECO:0000256" key="11">
    <source>
        <dbReference type="SAM" id="MobiDB-lite"/>
    </source>
</evidence>
<comment type="similarity">
    <text evidence="2">Belongs to the bacterial secretin family. GSP D subfamily.</text>
</comment>
<dbReference type="SMART" id="SM00257">
    <property type="entry name" value="LysM"/>
    <property type="match status" value="1"/>
</dbReference>
<dbReference type="SUPFAM" id="SSF54106">
    <property type="entry name" value="LysM domain"/>
    <property type="match status" value="1"/>
</dbReference>
<keyword evidence="3 10" id="KW-0813">Transport</keyword>
<evidence type="ECO:0000256" key="7">
    <source>
        <dbReference type="ARBA" id="ARBA00022927"/>
    </source>
</evidence>
<dbReference type="Proteomes" id="UP001198034">
    <property type="component" value="Unassembled WGS sequence"/>
</dbReference>
<accession>A0ABS8BJW5</accession>
<keyword evidence="6 12" id="KW-0732">Signal</keyword>
<dbReference type="PROSITE" id="PS51782">
    <property type="entry name" value="LYSM"/>
    <property type="match status" value="1"/>
</dbReference>
<dbReference type="InterPro" id="IPR001775">
    <property type="entry name" value="GspD/PilQ"/>
</dbReference>
<evidence type="ECO:0000256" key="2">
    <source>
        <dbReference type="ARBA" id="ARBA00006980"/>
    </source>
</evidence>
<dbReference type="PRINTS" id="PR00811">
    <property type="entry name" value="BCTERIALGSPD"/>
</dbReference>
<evidence type="ECO:0000256" key="5">
    <source>
        <dbReference type="ARBA" id="ARBA00022692"/>
    </source>
</evidence>
<sequence length="769" mass="82058">MKKLVIGALLCSQLIFAADADEKVMLNFINSDIETTVKAISLITGKNFIIDPRVKGTINIVSTQPVAKDLVYPILQSALRQAGFSTVQANGAIKIQLEADSKALSNKTLVRGENANGEQIITQIFALNNEGANQMATMLRPLASPSSLISAYQSGTSNTLVITDYADNIRRLSRIIDNIDQPKNTDVFTIKLTNASALDVAQNIARLMPEVSVQVGGAPIPNNDGVRRSIVVPDPRGNRLMVRALNAAQTSQLRQLITNLDEAATSDSTINVVYLKNAEASKLAATLKGILTGQEESSSMTSNSSQNMNNTANSNSSNAGNNGGNSNFNPVSTNTATNVQISGATVRIQADSTTNALIITAPQNIYNNLRAVIEKLDVRRSQIYVEAMIAEVNLSKLSEFGFQWLLAGGNDKIGAGGVTNINPGSGGLGNIIGNIINKTPAGIPAGLTLGIFNGDPRNGSASLGLLASALQSSGNGNVLSTPNLLTLDNEEAKITVGQNIPIITGSQSSSTNNTNPFVTVERKDIGIKLRVRPQVSEGGVITLNVYQEVSSIDNSVNTAGAGLATKMRTIETKVLVDDGQIVVLGGLIEDRIGNKGNQVPGLGDIPLIGNLFKYESREWQKVSLMVFLRPVVVRDSADNNRLTGDRYQYLQKQQGDYKVDGHVFLQDMPKVQLPDRAPDNSPSVNAIPAVTPTPISDSSAVVKPEPQAKLEPQTESHTVKDGDNLYQISLLYGQSMRDLALWNQLNNHNDLKVGQVLRLTPPPSANGNS</sequence>
<dbReference type="InterPro" id="IPR038591">
    <property type="entry name" value="NolW-like_sf"/>
</dbReference>
<keyword evidence="7" id="KW-0653">Protein transport</keyword>
<keyword evidence="8" id="KW-0472">Membrane</keyword>
<evidence type="ECO:0000256" key="9">
    <source>
        <dbReference type="ARBA" id="ARBA00023237"/>
    </source>
</evidence>
<dbReference type="InterPro" id="IPR004846">
    <property type="entry name" value="T2SS/T3SS_dom"/>
</dbReference>
<dbReference type="PRINTS" id="PR01032">
    <property type="entry name" value="PHAGEIV"/>
</dbReference>
<evidence type="ECO:0000259" key="13">
    <source>
        <dbReference type="PROSITE" id="PS51782"/>
    </source>
</evidence>
<dbReference type="Pfam" id="PF21305">
    <property type="entry name" value="type_II_gspD_N0"/>
    <property type="match status" value="1"/>
</dbReference>
<evidence type="ECO:0000256" key="10">
    <source>
        <dbReference type="RuleBase" id="RU004004"/>
    </source>
</evidence>
<dbReference type="PANTHER" id="PTHR30332">
    <property type="entry name" value="PROBABLE GENERAL SECRETION PATHWAY PROTEIN D"/>
    <property type="match status" value="1"/>
</dbReference>
<dbReference type="Pfam" id="PF03958">
    <property type="entry name" value="Secretin_N"/>
    <property type="match status" value="3"/>
</dbReference>
<dbReference type="InterPro" id="IPR013356">
    <property type="entry name" value="T2SS_GspD"/>
</dbReference>
<evidence type="ECO:0000256" key="3">
    <source>
        <dbReference type="ARBA" id="ARBA00022448"/>
    </source>
</evidence>
<proteinExistence type="inferred from homology"/>
<keyword evidence="5" id="KW-0812">Transmembrane</keyword>
<dbReference type="RefSeq" id="WP_226763788.1">
    <property type="nucleotide sequence ID" value="NZ_JAJAWG010000003.1"/>
</dbReference>
<feature type="region of interest" description="Disordered" evidence="11">
    <location>
        <begin position="295"/>
        <end position="334"/>
    </location>
</feature>
<dbReference type="Pfam" id="PF00263">
    <property type="entry name" value="Secretin"/>
    <property type="match status" value="1"/>
</dbReference>
<dbReference type="InterPro" id="IPR050810">
    <property type="entry name" value="Bact_Secretion_Sys_Channel"/>
</dbReference>
<feature type="signal peptide" evidence="12">
    <location>
        <begin position="1"/>
        <end position="17"/>
    </location>
</feature>
<reference evidence="14 15" key="1">
    <citation type="submission" date="2021-10" db="EMBL/GenBank/DDBJ databases">
        <authorList>
            <person name="Chen M."/>
        </authorList>
    </citation>
    <scope>NUCLEOTIDE SEQUENCE [LARGE SCALE GENOMIC DNA]</scope>
    <source>
        <strain evidence="14 15">H3-26</strain>
    </source>
</reference>
<evidence type="ECO:0000313" key="14">
    <source>
        <dbReference type="EMBL" id="MCB5196009.1"/>
    </source>
</evidence>
<evidence type="ECO:0000256" key="6">
    <source>
        <dbReference type="ARBA" id="ARBA00022729"/>
    </source>
</evidence>
<keyword evidence="9" id="KW-0998">Cell outer membrane</keyword>
<dbReference type="NCBIfam" id="TIGR02517">
    <property type="entry name" value="type_II_gspD"/>
    <property type="match status" value="1"/>
</dbReference>
<evidence type="ECO:0000256" key="8">
    <source>
        <dbReference type="ARBA" id="ARBA00023136"/>
    </source>
</evidence>
<dbReference type="InterPro" id="IPR005644">
    <property type="entry name" value="NolW-like"/>
</dbReference>
<protein>
    <submittedName>
        <fullName evidence="14">Type II secretion system secretin GspD</fullName>
    </submittedName>
</protein>
<dbReference type="InterPro" id="IPR036779">
    <property type="entry name" value="LysM_dom_sf"/>
</dbReference>
<dbReference type="Pfam" id="PF01476">
    <property type="entry name" value="LysM"/>
    <property type="match status" value="1"/>
</dbReference>
<keyword evidence="4" id="KW-1134">Transmembrane beta strand</keyword>
<dbReference type="PANTHER" id="PTHR30332:SF24">
    <property type="entry name" value="SECRETIN GSPD-RELATED"/>
    <property type="match status" value="1"/>
</dbReference>
<dbReference type="InterPro" id="IPR018392">
    <property type="entry name" value="LysM"/>
</dbReference>
<feature type="chain" id="PRO_5045168658" evidence="12">
    <location>
        <begin position="18"/>
        <end position="769"/>
    </location>
</feature>
<dbReference type="Gene3D" id="3.10.350.10">
    <property type="entry name" value="LysM domain"/>
    <property type="match status" value="1"/>
</dbReference>
<dbReference type="EMBL" id="JAJAWG010000003">
    <property type="protein sequence ID" value="MCB5196009.1"/>
    <property type="molecule type" value="Genomic_DNA"/>
</dbReference>
<evidence type="ECO:0000256" key="12">
    <source>
        <dbReference type="SAM" id="SignalP"/>
    </source>
</evidence>
<evidence type="ECO:0000313" key="15">
    <source>
        <dbReference type="Proteomes" id="UP001198034"/>
    </source>
</evidence>
<feature type="compositionally biased region" description="Low complexity" evidence="11">
    <location>
        <begin position="295"/>
        <end position="327"/>
    </location>
</feature>
<keyword evidence="15" id="KW-1185">Reference proteome</keyword>
<evidence type="ECO:0000256" key="4">
    <source>
        <dbReference type="ARBA" id="ARBA00022452"/>
    </source>
</evidence>
<organism evidence="14 15">
    <name type="scientific">Deefgea salmonis</name>
    <dbReference type="NCBI Taxonomy" id="2875502"/>
    <lineage>
        <taxon>Bacteria</taxon>
        <taxon>Pseudomonadati</taxon>
        <taxon>Pseudomonadota</taxon>
        <taxon>Betaproteobacteria</taxon>
        <taxon>Neisseriales</taxon>
        <taxon>Chitinibacteraceae</taxon>
        <taxon>Deefgea</taxon>
    </lineage>
</organism>
<comment type="subcellular location">
    <subcellularLocation>
        <location evidence="1 10">Cell outer membrane</location>
    </subcellularLocation>
</comment>
<dbReference type="InterPro" id="IPR049371">
    <property type="entry name" value="GspD-like_N0"/>
</dbReference>